<sequence>MPIQMQFSCFSLLTQFFLSLPVAISMQPPPPETAFHTSRRGSDLKVLAGCCRNVTYRPPPPLPADAPIPAVVLFIHVAKCGGTTVRNIFAGNKGNWSRTIWSISQHPEGSHSNRMLRHVSEMLQHGQKAIFVEWHLDFHFDMVRALEQSWRTLVPDLRFRSFTLLRDPIELIQSNGAFWSPHTPPEWIIQREPEFFLFSVLKLPLPAKNGTGICIQNGESHNLCVRFAMAARCDRTPARYRAACFANITDGSATHFFLPTTTELDNAEKHASHVMAVRAAKHERGCTALAAEAVALLNSSMDLVFDLKEPGMWSRIQDVSAAGVSGDLTFSLPQHKYRPPGDSASSSEKAKQKWRANDTVVMSRQANECSILAYKLVREVHGSNGGTP</sequence>
<feature type="region of interest" description="Disordered" evidence="1">
    <location>
        <begin position="333"/>
        <end position="357"/>
    </location>
</feature>
<evidence type="ECO:0000256" key="2">
    <source>
        <dbReference type="SAM" id="SignalP"/>
    </source>
</evidence>
<feature type="signal peptide" evidence="2">
    <location>
        <begin position="1"/>
        <end position="25"/>
    </location>
</feature>
<evidence type="ECO:0000256" key="1">
    <source>
        <dbReference type="SAM" id="MobiDB-lite"/>
    </source>
</evidence>
<keyword evidence="2" id="KW-0732">Signal</keyword>
<dbReference type="Gene3D" id="3.40.50.300">
    <property type="entry name" value="P-loop containing nucleotide triphosphate hydrolases"/>
    <property type="match status" value="1"/>
</dbReference>
<reference evidence="3" key="1">
    <citation type="submission" date="2021-01" db="EMBL/GenBank/DDBJ databases">
        <authorList>
            <person name="Corre E."/>
            <person name="Pelletier E."/>
            <person name="Niang G."/>
            <person name="Scheremetjew M."/>
            <person name="Finn R."/>
            <person name="Kale V."/>
            <person name="Holt S."/>
            <person name="Cochrane G."/>
            <person name="Meng A."/>
            <person name="Brown T."/>
            <person name="Cohen L."/>
        </authorList>
    </citation>
    <scope>NUCLEOTIDE SEQUENCE</scope>
    <source>
        <strain evidence="3">RCC1130</strain>
    </source>
</reference>
<dbReference type="InterPro" id="IPR027417">
    <property type="entry name" value="P-loop_NTPase"/>
</dbReference>
<evidence type="ECO:0000313" key="3">
    <source>
        <dbReference type="EMBL" id="CAD8529414.1"/>
    </source>
</evidence>
<organism evidence="3">
    <name type="scientific">Calcidiscus leptoporus</name>
    <dbReference type="NCBI Taxonomy" id="127549"/>
    <lineage>
        <taxon>Eukaryota</taxon>
        <taxon>Haptista</taxon>
        <taxon>Haptophyta</taxon>
        <taxon>Prymnesiophyceae</taxon>
        <taxon>Coccolithales</taxon>
        <taxon>Calcidiscaceae</taxon>
        <taxon>Calcidiscus</taxon>
    </lineage>
</organism>
<gene>
    <name evidence="3" type="ORF">CLEP1334_LOCUS4666</name>
</gene>
<evidence type="ECO:0008006" key="4">
    <source>
        <dbReference type="Google" id="ProtNLM"/>
    </source>
</evidence>
<feature type="chain" id="PRO_5030549849" description="Sulfotransferase domain-containing protein" evidence="2">
    <location>
        <begin position="26"/>
        <end position="388"/>
    </location>
</feature>
<protein>
    <recommendedName>
        <fullName evidence="4">Sulfotransferase domain-containing protein</fullName>
    </recommendedName>
</protein>
<dbReference type="AlphaFoldDB" id="A0A7S0IR58"/>
<dbReference type="SUPFAM" id="SSF52540">
    <property type="entry name" value="P-loop containing nucleoside triphosphate hydrolases"/>
    <property type="match status" value="1"/>
</dbReference>
<accession>A0A7S0IR58</accession>
<dbReference type="EMBL" id="HBER01009406">
    <property type="protein sequence ID" value="CAD8529414.1"/>
    <property type="molecule type" value="Transcribed_RNA"/>
</dbReference>
<name>A0A7S0IR58_9EUKA</name>
<proteinExistence type="predicted"/>